<dbReference type="AlphaFoldDB" id="A0AAD4GTN6"/>
<dbReference type="GO" id="GO:0009097">
    <property type="term" value="P:isoleucine biosynthetic process"/>
    <property type="evidence" value="ECO:0007669"/>
    <property type="project" value="TreeGrafter"/>
</dbReference>
<dbReference type="GO" id="GO:0003984">
    <property type="term" value="F:acetolactate synthase activity"/>
    <property type="evidence" value="ECO:0007669"/>
    <property type="project" value="UniProtKB-EC"/>
</dbReference>
<dbReference type="InterPro" id="IPR029061">
    <property type="entry name" value="THDP-binding"/>
</dbReference>
<proteinExistence type="inferred from homology"/>
<sequence>MAKDNLLGLTGGRVLHELLANHGVKHIFGYPGGAALPLLDGLFRSTNIEFILAHHEQGAGHMAEGYARASGNPGVALVTSGPGTSNIVTPMLNALLDGTPLVVICGEVSTDVQGTGAFQEIDVMSLARTCTKWCTCVQRIDELTSAIHTAFHYAKQGRQGPTLVAIPKDIAAGVFDPEAARTPPPSTVRGVVCHECTPNTTQCNDRSHIEYVARLINGAHSPVICAGNGVLASHDGPAVLREIAERACIPVATTLLGLGCFDQEHPLSLGMVGMYGSPQANRSVQNADVIIALGARLDERAVGNAEEFGRCARVKAQSGQGGLVQFDIKSSTVGHVIRPTELIIGDLSKTLPMLLAGLKRTKHVSWLGRIAQWKQPESYQLESPRPTPEQVMEELNRQTAYTRKSTIISTGVGQHQMWAAKYFGWRYPRTFISSCGLGTMGFGLPAAIGAKLARPECEVVDVDGDASFCMSMEEFLTAAQYGVAVKVIVFNNQQQAMIAQIQKRDYGGRECFARQKNPDFVMLAQSMGCEGLRCSLSSGLSASIHWLLRCRGPALLEVILAEPEMAPTVPPLDVEF</sequence>
<comment type="pathway">
    <text evidence="2 8">Amino-acid biosynthesis; L-valine biosynthesis; L-valine from pyruvate: step 1/4.</text>
</comment>
<dbReference type="Pfam" id="PF00205">
    <property type="entry name" value="TPP_enzyme_M"/>
    <property type="match status" value="1"/>
</dbReference>
<dbReference type="GO" id="GO:0009099">
    <property type="term" value="P:L-valine biosynthetic process"/>
    <property type="evidence" value="ECO:0007669"/>
    <property type="project" value="TreeGrafter"/>
</dbReference>
<reference evidence="12" key="1">
    <citation type="journal article" date="2019" name="Beilstein J. Org. Chem.">
        <title>Nanangenines: drimane sesquiterpenoids as the dominant metabolite cohort of a novel Australian fungus, Aspergillus nanangensis.</title>
        <authorList>
            <person name="Lacey H.J."/>
            <person name="Gilchrist C.L.M."/>
            <person name="Crombie A."/>
            <person name="Kalaitzis J.A."/>
            <person name="Vuong D."/>
            <person name="Rutledge P.J."/>
            <person name="Turner P."/>
            <person name="Pitt J.I."/>
            <person name="Lacey E."/>
            <person name="Chooi Y.H."/>
            <person name="Piggott A.M."/>
        </authorList>
    </citation>
    <scope>NUCLEOTIDE SEQUENCE</scope>
    <source>
        <strain evidence="12">MST-FP2251</strain>
    </source>
</reference>
<comment type="caution">
    <text evidence="12">The sequence shown here is derived from an EMBL/GenBank/DDBJ whole genome shotgun (WGS) entry which is preliminary data.</text>
</comment>
<comment type="similarity">
    <text evidence="3 8">Belongs to the TPP enzyme family.</text>
</comment>
<keyword evidence="8" id="KW-0479">Metal-binding</keyword>
<name>A0AAD4GTN6_ASPNN</name>
<gene>
    <name evidence="12" type="ORF">FE257_008190</name>
</gene>
<comment type="cofactor">
    <cofactor evidence="8">
        <name>thiamine diphosphate</name>
        <dbReference type="ChEBI" id="CHEBI:58937"/>
    </cofactor>
    <text evidence="8">Binds 1 thiamine pyrophosphate per subunit.</text>
</comment>
<organism evidence="12 13">
    <name type="scientific">Aspergillus nanangensis</name>
    <dbReference type="NCBI Taxonomy" id="2582783"/>
    <lineage>
        <taxon>Eukaryota</taxon>
        <taxon>Fungi</taxon>
        <taxon>Dikarya</taxon>
        <taxon>Ascomycota</taxon>
        <taxon>Pezizomycotina</taxon>
        <taxon>Eurotiomycetes</taxon>
        <taxon>Eurotiomycetidae</taxon>
        <taxon>Eurotiales</taxon>
        <taxon>Aspergillaceae</taxon>
        <taxon>Aspergillus</taxon>
        <taxon>Aspergillus subgen. Circumdati</taxon>
    </lineage>
</organism>
<accession>A0AAD4GTN6</accession>
<dbReference type="Pfam" id="PF02775">
    <property type="entry name" value="TPP_enzyme_C"/>
    <property type="match status" value="1"/>
</dbReference>
<dbReference type="InterPro" id="IPR045229">
    <property type="entry name" value="TPP_enz"/>
</dbReference>
<dbReference type="InterPro" id="IPR000399">
    <property type="entry name" value="TPP-bd_CS"/>
</dbReference>
<dbReference type="InterPro" id="IPR012846">
    <property type="entry name" value="Acetolactate_synth_lsu"/>
</dbReference>
<feature type="domain" description="Thiamine pyrophosphate enzyme TPP-binding" evidence="10">
    <location>
        <begin position="411"/>
        <end position="558"/>
    </location>
</feature>
<dbReference type="SUPFAM" id="SSF52518">
    <property type="entry name" value="Thiamin diphosphate-binding fold (THDP-binding)"/>
    <property type="match status" value="2"/>
</dbReference>
<keyword evidence="5 8" id="KW-0028">Amino-acid biosynthesis</keyword>
<evidence type="ECO:0000256" key="3">
    <source>
        <dbReference type="ARBA" id="ARBA00007812"/>
    </source>
</evidence>
<dbReference type="PANTHER" id="PTHR18968:SF13">
    <property type="entry name" value="ACETOLACTATE SYNTHASE CATALYTIC SUBUNIT, MITOCHONDRIAL"/>
    <property type="match status" value="1"/>
</dbReference>
<dbReference type="Gene3D" id="3.40.50.970">
    <property type="match status" value="2"/>
</dbReference>
<comment type="pathway">
    <text evidence="1 8">Amino-acid biosynthesis; L-isoleucine biosynthesis; L-isoleucine from 2-oxobutanoate: step 1/4.</text>
</comment>
<dbReference type="CDD" id="cd07035">
    <property type="entry name" value="TPP_PYR_POX_like"/>
    <property type="match status" value="1"/>
</dbReference>
<dbReference type="Proteomes" id="UP001194746">
    <property type="component" value="Unassembled WGS sequence"/>
</dbReference>
<feature type="domain" description="Thiamine pyrophosphate enzyme central" evidence="9">
    <location>
        <begin position="209"/>
        <end position="354"/>
    </location>
</feature>
<evidence type="ECO:0000259" key="10">
    <source>
        <dbReference type="Pfam" id="PF02775"/>
    </source>
</evidence>
<keyword evidence="8" id="KW-0460">Magnesium</keyword>
<evidence type="ECO:0000256" key="4">
    <source>
        <dbReference type="ARBA" id="ARBA00013145"/>
    </source>
</evidence>
<dbReference type="FunFam" id="3.40.50.970:FF:000007">
    <property type="entry name" value="Acetolactate synthase"/>
    <property type="match status" value="1"/>
</dbReference>
<dbReference type="EC" id="2.2.1.6" evidence="4 8"/>
<dbReference type="Pfam" id="PF02776">
    <property type="entry name" value="TPP_enzyme_N"/>
    <property type="match status" value="1"/>
</dbReference>
<dbReference type="InterPro" id="IPR011766">
    <property type="entry name" value="TPP_enzyme_TPP-bd"/>
</dbReference>
<reference evidence="12" key="2">
    <citation type="submission" date="2020-02" db="EMBL/GenBank/DDBJ databases">
        <authorList>
            <person name="Gilchrist C.L.M."/>
            <person name="Chooi Y.-H."/>
        </authorList>
    </citation>
    <scope>NUCLEOTIDE SEQUENCE</scope>
    <source>
        <strain evidence="12">MST-FP2251</strain>
    </source>
</reference>
<keyword evidence="7 8" id="KW-0100">Branched-chain amino acid biosynthesis</keyword>
<evidence type="ECO:0000256" key="7">
    <source>
        <dbReference type="ARBA" id="ARBA00023304"/>
    </source>
</evidence>
<dbReference type="InterPro" id="IPR012001">
    <property type="entry name" value="Thiamin_PyroP_enz_TPP-bd_dom"/>
</dbReference>
<dbReference type="GO" id="GO:0005948">
    <property type="term" value="C:acetolactate synthase complex"/>
    <property type="evidence" value="ECO:0007669"/>
    <property type="project" value="TreeGrafter"/>
</dbReference>
<dbReference type="EMBL" id="VCAU01000042">
    <property type="protein sequence ID" value="KAF9888821.1"/>
    <property type="molecule type" value="Genomic_DNA"/>
</dbReference>
<dbReference type="PANTHER" id="PTHR18968">
    <property type="entry name" value="THIAMINE PYROPHOSPHATE ENZYMES"/>
    <property type="match status" value="1"/>
</dbReference>
<feature type="domain" description="Thiamine pyrophosphate enzyme N-terminal TPP-binding" evidence="11">
    <location>
        <begin position="10"/>
        <end position="125"/>
    </location>
</feature>
<dbReference type="GO" id="GO:0005739">
    <property type="term" value="C:mitochondrion"/>
    <property type="evidence" value="ECO:0007669"/>
    <property type="project" value="TreeGrafter"/>
</dbReference>
<evidence type="ECO:0000256" key="5">
    <source>
        <dbReference type="ARBA" id="ARBA00022605"/>
    </source>
</evidence>
<dbReference type="InterPro" id="IPR012000">
    <property type="entry name" value="Thiamin_PyroP_enz_cen_dom"/>
</dbReference>
<evidence type="ECO:0000313" key="12">
    <source>
        <dbReference type="EMBL" id="KAF9888821.1"/>
    </source>
</evidence>
<evidence type="ECO:0000256" key="2">
    <source>
        <dbReference type="ARBA" id="ARBA00005025"/>
    </source>
</evidence>
<comment type="catalytic activity">
    <reaction evidence="8">
        <text>2 pyruvate + H(+) = (2S)-2-acetolactate + CO2</text>
        <dbReference type="Rhea" id="RHEA:25249"/>
        <dbReference type="ChEBI" id="CHEBI:15361"/>
        <dbReference type="ChEBI" id="CHEBI:15378"/>
        <dbReference type="ChEBI" id="CHEBI:16526"/>
        <dbReference type="ChEBI" id="CHEBI:58476"/>
        <dbReference type="EC" id="2.2.1.6"/>
    </reaction>
</comment>
<evidence type="ECO:0000256" key="1">
    <source>
        <dbReference type="ARBA" id="ARBA00004974"/>
    </source>
</evidence>
<dbReference type="InterPro" id="IPR029035">
    <property type="entry name" value="DHS-like_NAD/FAD-binding_dom"/>
</dbReference>
<evidence type="ECO:0000256" key="6">
    <source>
        <dbReference type="ARBA" id="ARBA00023052"/>
    </source>
</evidence>
<keyword evidence="8" id="KW-0808">Transferase</keyword>
<comment type="cofactor">
    <cofactor evidence="8">
        <name>Mg(2+)</name>
        <dbReference type="ChEBI" id="CHEBI:18420"/>
    </cofactor>
    <text evidence="8">Binds 1 Mg(2+) ion per subunit.</text>
</comment>
<dbReference type="GO" id="GO:0000287">
    <property type="term" value="F:magnesium ion binding"/>
    <property type="evidence" value="ECO:0007669"/>
    <property type="project" value="UniProtKB-UniRule"/>
</dbReference>
<evidence type="ECO:0000259" key="9">
    <source>
        <dbReference type="Pfam" id="PF00205"/>
    </source>
</evidence>
<evidence type="ECO:0000256" key="8">
    <source>
        <dbReference type="RuleBase" id="RU003591"/>
    </source>
</evidence>
<dbReference type="Gene3D" id="3.40.50.1220">
    <property type="entry name" value="TPP-binding domain"/>
    <property type="match status" value="1"/>
</dbReference>
<dbReference type="NCBIfam" id="TIGR00118">
    <property type="entry name" value="acolac_lg"/>
    <property type="match status" value="1"/>
</dbReference>
<evidence type="ECO:0000313" key="13">
    <source>
        <dbReference type="Proteomes" id="UP001194746"/>
    </source>
</evidence>
<keyword evidence="13" id="KW-1185">Reference proteome</keyword>
<dbReference type="SUPFAM" id="SSF52467">
    <property type="entry name" value="DHS-like NAD/FAD-binding domain"/>
    <property type="match status" value="1"/>
</dbReference>
<keyword evidence="6 8" id="KW-0786">Thiamine pyrophosphate</keyword>
<dbReference type="GO" id="GO:0030976">
    <property type="term" value="F:thiamine pyrophosphate binding"/>
    <property type="evidence" value="ECO:0007669"/>
    <property type="project" value="UniProtKB-UniRule"/>
</dbReference>
<protein>
    <recommendedName>
        <fullName evidence="4 8">Acetolactate synthase</fullName>
        <ecNumber evidence="4 8">2.2.1.6</ecNumber>
    </recommendedName>
</protein>
<evidence type="ECO:0000259" key="11">
    <source>
        <dbReference type="Pfam" id="PF02776"/>
    </source>
</evidence>
<dbReference type="GO" id="GO:0050660">
    <property type="term" value="F:flavin adenine dinucleotide binding"/>
    <property type="evidence" value="ECO:0007669"/>
    <property type="project" value="InterPro"/>
</dbReference>
<dbReference type="PROSITE" id="PS00187">
    <property type="entry name" value="TPP_ENZYMES"/>
    <property type="match status" value="1"/>
</dbReference>